<name>A0A385SH12_9BACT</name>
<dbReference type="GO" id="GO:0004888">
    <property type="term" value="F:transmembrane signaling receptor activity"/>
    <property type="evidence" value="ECO:0007669"/>
    <property type="project" value="InterPro"/>
</dbReference>
<feature type="domain" description="PAS" evidence="4">
    <location>
        <begin position="295"/>
        <end position="346"/>
    </location>
</feature>
<evidence type="ECO:0000256" key="1">
    <source>
        <dbReference type="PROSITE-ProRule" id="PRU00284"/>
    </source>
</evidence>
<dbReference type="InterPro" id="IPR000700">
    <property type="entry name" value="PAS-assoc_C"/>
</dbReference>
<dbReference type="PROSITE" id="PS50113">
    <property type="entry name" value="PAC"/>
    <property type="match status" value="3"/>
</dbReference>
<dbReference type="PRINTS" id="PR00260">
    <property type="entry name" value="CHEMTRNSDUCR"/>
</dbReference>
<dbReference type="GO" id="GO:0016020">
    <property type="term" value="C:membrane"/>
    <property type="evidence" value="ECO:0007669"/>
    <property type="project" value="InterPro"/>
</dbReference>
<feature type="domain" description="PAS" evidence="4">
    <location>
        <begin position="146"/>
        <end position="216"/>
    </location>
</feature>
<evidence type="ECO:0000313" key="7">
    <source>
        <dbReference type="Proteomes" id="UP000266183"/>
    </source>
</evidence>
<dbReference type="PROSITE" id="PS50111">
    <property type="entry name" value="CHEMOTAXIS_TRANSDUC_2"/>
    <property type="match status" value="1"/>
</dbReference>
<dbReference type="SUPFAM" id="SSF58104">
    <property type="entry name" value="Methyl-accepting chemotaxis protein (MCP) signaling domain"/>
    <property type="match status" value="1"/>
</dbReference>
<feature type="region of interest" description="Disordered" evidence="2">
    <location>
        <begin position="70"/>
        <end position="108"/>
    </location>
</feature>
<dbReference type="SUPFAM" id="SSF55785">
    <property type="entry name" value="PYP-like sensor domain (PAS domain)"/>
    <property type="match status" value="4"/>
</dbReference>
<dbReference type="CDD" id="cd11386">
    <property type="entry name" value="MCP_signal"/>
    <property type="match status" value="1"/>
</dbReference>
<feature type="compositionally biased region" description="Polar residues" evidence="2">
    <location>
        <begin position="81"/>
        <end position="93"/>
    </location>
</feature>
<accession>A0A385SH12</accession>
<organism evidence="6 7">
    <name type="scientific">Chryseolinea soli</name>
    <dbReference type="NCBI Taxonomy" id="2321403"/>
    <lineage>
        <taxon>Bacteria</taxon>
        <taxon>Pseudomonadati</taxon>
        <taxon>Bacteroidota</taxon>
        <taxon>Cytophagia</taxon>
        <taxon>Cytophagales</taxon>
        <taxon>Fulvivirgaceae</taxon>
        <taxon>Chryseolinea</taxon>
    </lineage>
</organism>
<dbReference type="AlphaFoldDB" id="A0A385SH12"/>
<dbReference type="SMART" id="SM00091">
    <property type="entry name" value="PAS"/>
    <property type="match status" value="4"/>
</dbReference>
<evidence type="ECO:0000256" key="2">
    <source>
        <dbReference type="SAM" id="MobiDB-lite"/>
    </source>
</evidence>
<dbReference type="GO" id="GO:0007165">
    <property type="term" value="P:signal transduction"/>
    <property type="evidence" value="ECO:0007669"/>
    <property type="project" value="UniProtKB-KW"/>
</dbReference>
<dbReference type="InterPro" id="IPR050903">
    <property type="entry name" value="Bact_Chemotaxis_MeTrfase"/>
</dbReference>
<evidence type="ECO:0000259" key="5">
    <source>
        <dbReference type="PROSITE" id="PS50113"/>
    </source>
</evidence>
<dbReference type="Gene3D" id="1.10.287.950">
    <property type="entry name" value="Methyl-accepting chemotaxis protein"/>
    <property type="match status" value="1"/>
</dbReference>
<proteinExistence type="predicted"/>
<dbReference type="Gene3D" id="3.30.450.20">
    <property type="entry name" value="PAS domain"/>
    <property type="match status" value="4"/>
</dbReference>
<dbReference type="Proteomes" id="UP000266183">
    <property type="component" value="Chromosome"/>
</dbReference>
<dbReference type="InterPro" id="IPR013655">
    <property type="entry name" value="PAS_fold_3"/>
</dbReference>
<dbReference type="InterPro" id="IPR035965">
    <property type="entry name" value="PAS-like_dom_sf"/>
</dbReference>
<dbReference type="KEGG" id="chk:D4L85_03745"/>
<feature type="domain" description="PAC" evidence="5">
    <location>
        <begin position="347"/>
        <end position="401"/>
    </location>
</feature>
<gene>
    <name evidence="6" type="ORF">D4L85_03745</name>
</gene>
<feature type="domain" description="PAC" evidence="5">
    <location>
        <begin position="471"/>
        <end position="523"/>
    </location>
</feature>
<dbReference type="PANTHER" id="PTHR24422:SF10">
    <property type="entry name" value="CHEMOTAXIS PROTEIN METHYLTRANSFERASE 2"/>
    <property type="match status" value="1"/>
</dbReference>
<feature type="domain" description="Methyl-accepting transducer" evidence="3">
    <location>
        <begin position="696"/>
        <end position="953"/>
    </location>
</feature>
<dbReference type="NCBIfam" id="TIGR00229">
    <property type="entry name" value="sensory_box"/>
    <property type="match status" value="4"/>
</dbReference>
<dbReference type="CDD" id="cd00130">
    <property type="entry name" value="PAS"/>
    <property type="match status" value="4"/>
</dbReference>
<dbReference type="Pfam" id="PF08447">
    <property type="entry name" value="PAS_3"/>
    <property type="match status" value="2"/>
</dbReference>
<dbReference type="InterPro" id="IPR004089">
    <property type="entry name" value="MCPsignal_dom"/>
</dbReference>
<dbReference type="PROSITE" id="PS50112">
    <property type="entry name" value="PAS"/>
    <property type="match status" value="2"/>
</dbReference>
<evidence type="ECO:0000259" key="4">
    <source>
        <dbReference type="PROSITE" id="PS50112"/>
    </source>
</evidence>
<dbReference type="Pfam" id="PF00015">
    <property type="entry name" value="MCPsignal"/>
    <property type="match status" value="1"/>
</dbReference>
<keyword evidence="7" id="KW-1185">Reference proteome</keyword>
<dbReference type="PANTHER" id="PTHR24422">
    <property type="entry name" value="CHEMOTAXIS PROTEIN METHYLTRANSFERASE"/>
    <property type="match status" value="1"/>
</dbReference>
<evidence type="ECO:0000259" key="3">
    <source>
        <dbReference type="PROSITE" id="PS50111"/>
    </source>
</evidence>
<dbReference type="InterPro" id="IPR004090">
    <property type="entry name" value="Chemotax_Me-accpt_rcpt"/>
</dbReference>
<keyword evidence="1" id="KW-0807">Transducer</keyword>
<evidence type="ECO:0000313" key="6">
    <source>
        <dbReference type="EMBL" id="AYB29741.1"/>
    </source>
</evidence>
<reference evidence="7" key="1">
    <citation type="submission" date="2018-09" db="EMBL/GenBank/DDBJ databases">
        <title>Chryseolinea sp. KIS68-18 isolated from soil.</title>
        <authorList>
            <person name="Weon H.-Y."/>
            <person name="Kwon S.-W."/>
            <person name="Lee S.A."/>
        </authorList>
    </citation>
    <scope>NUCLEOTIDE SEQUENCE [LARGE SCALE GENOMIC DNA]</scope>
    <source>
        <strain evidence="7">KIS68-18</strain>
    </source>
</reference>
<dbReference type="GO" id="GO:0006935">
    <property type="term" value="P:chemotaxis"/>
    <property type="evidence" value="ECO:0007669"/>
    <property type="project" value="InterPro"/>
</dbReference>
<dbReference type="Pfam" id="PF13426">
    <property type="entry name" value="PAS_9"/>
    <property type="match status" value="2"/>
</dbReference>
<dbReference type="InterPro" id="IPR001610">
    <property type="entry name" value="PAC"/>
</dbReference>
<protein>
    <submittedName>
        <fullName evidence="6">PAS domain S-box protein</fullName>
    </submittedName>
</protein>
<dbReference type="SMART" id="SM00086">
    <property type="entry name" value="PAC"/>
    <property type="match status" value="4"/>
</dbReference>
<dbReference type="InterPro" id="IPR000014">
    <property type="entry name" value="PAS"/>
</dbReference>
<dbReference type="SMART" id="SM00283">
    <property type="entry name" value="MA"/>
    <property type="match status" value="1"/>
</dbReference>
<feature type="domain" description="PAC" evidence="5">
    <location>
        <begin position="223"/>
        <end position="273"/>
    </location>
</feature>
<dbReference type="EMBL" id="CP032382">
    <property type="protein sequence ID" value="AYB29741.1"/>
    <property type="molecule type" value="Genomic_DNA"/>
</dbReference>
<sequence length="984" mass="108745">MFLRAGRNTFMKKWSGLINDVVLRKKGKKHDYSNRSDGCLGSQLDRREDHAAPWSFGFESSTSVKRMMTTMDSEQVENEETSPARTLTATQPERGNANKPKSKTPRKMNKNLYQEKENGASGGSSTGASASLVEDLQKRLLEIQQLADRNVQALSAAVDAVVQIDAQRNIIFYNDSAERMFGFSREEVMGKNVKMIVPVEHQGAHDQYVESNVNTGVNKVVGIGRDLEATKKDGTRFWINLSLSKTKVGDEIQFTAFIKDITQQKNSTLEIENLQRELKSRMDQINVACVVSESDLKGDIIYVNDLLCEISQYTREECIGQPHSMFRHPDMPKSVFKELWATIGKGKIFRGVIKNRKKDGSPYWVDALIAPVLGPNGKPIKYIGVRYVITEQIVKQQELEGQMNAINASTAYIEFNNDGTVMKANELFLRTLKYSREEIEGKHHRIFCDAAYASSREYEQFWTNLRNGNAQVGEFKRKAKDGSEVWIQANYTPVKDEKGNVVKVIKLANDITGQKLKNIDFQGQLEAIGRSNAVIEFNMDGTIITANENFLKTVGYSLSDVKGKHHRMFVTTEHGQSAEYKNFWDALGRGEFFVGTYTRVNRQGDEIYLQASYNPIVDLDGKPVKVVKYALDMTEVIRVIKAMAKGDLSLRCDTSVDNSGLTAEVNKTLVNLNNVLANISQGSDVVAKSSDLLQKKTDDMKRNTTEVASAISQMAKGAQDQASRTDESSKLINHVMSSANDMEKKANVINKAAERGLEGSNQGMRTVKVLVNNMGDIKESAAQTSQSIGVLTKRTEEIGRTLNVITDIASQTNLLALNAAIEAARAGDAGRGFAVVAEEIRKLAEDSRKSAVEIEKIISDVQRDTQAAGKAIETMEASVKEGNKSSVEAEVIFREIAKSSEETFGASKEIQTATMAQKESIGSVVKNFEQIVVVSEETAAGTQQVATSSQQMSGGMTEIAKAGDELSAVAAELQAGIQQFKLKK</sequence>